<dbReference type="InterPro" id="IPR008758">
    <property type="entry name" value="Peptidase_S28"/>
</dbReference>
<organism evidence="1 2">
    <name type="scientific">Gnathostoma spinigerum</name>
    <dbReference type="NCBI Taxonomy" id="75299"/>
    <lineage>
        <taxon>Eukaryota</taxon>
        <taxon>Metazoa</taxon>
        <taxon>Ecdysozoa</taxon>
        <taxon>Nematoda</taxon>
        <taxon>Chromadorea</taxon>
        <taxon>Rhabditida</taxon>
        <taxon>Spirurina</taxon>
        <taxon>Gnathostomatomorpha</taxon>
        <taxon>Gnathostomatoidea</taxon>
        <taxon>Gnathostomatidae</taxon>
        <taxon>Gnathostoma</taxon>
    </lineage>
</organism>
<sequence>MIGGADELSSFLAAFEPFPYLRWAKKYGAAVFQLEHRCFGKSHPHKDTKYEHLILHS</sequence>
<keyword evidence="2" id="KW-1185">Reference proteome</keyword>
<reference evidence="1 2" key="1">
    <citation type="submission" date="2024-08" db="EMBL/GenBank/DDBJ databases">
        <title>Gnathostoma spinigerum genome.</title>
        <authorList>
            <person name="Gonzalez-Bertolin B."/>
            <person name="Monzon S."/>
            <person name="Zaballos A."/>
            <person name="Jimenez P."/>
            <person name="Dekumyoy P."/>
            <person name="Varona S."/>
            <person name="Cuesta I."/>
            <person name="Sumanam S."/>
            <person name="Adisakwattana P."/>
            <person name="Gasser R.B."/>
            <person name="Hernandez-Gonzalez A."/>
            <person name="Young N.D."/>
            <person name="Perteguer M.J."/>
        </authorList>
    </citation>
    <scope>NUCLEOTIDE SEQUENCE [LARGE SCALE GENOMIC DNA]</scope>
    <source>
        <strain evidence="1">AL3</strain>
        <tissue evidence="1">Liver</tissue>
    </source>
</reference>
<evidence type="ECO:0000313" key="2">
    <source>
        <dbReference type="Proteomes" id="UP001608902"/>
    </source>
</evidence>
<comment type="caution">
    <text evidence="1">The sequence shown here is derived from an EMBL/GenBank/DDBJ whole genome shotgun (WGS) entry which is preliminary data.</text>
</comment>
<proteinExistence type="predicted"/>
<dbReference type="Proteomes" id="UP001608902">
    <property type="component" value="Unassembled WGS sequence"/>
</dbReference>
<dbReference type="AlphaFoldDB" id="A0ABD6ETF3"/>
<gene>
    <name evidence="1" type="ORF">AB6A40_009519</name>
</gene>
<name>A0ABD6ETF3_9BILA</name>
<protein>
    <submittedName>
        <fullName evidence="1">Uncharacterized protein</fullName>
    </submittedName>
</protein>
<dbReference type="InterPro" id="IPR029058">
    <property type="entry name" value="AB_hydrolase_fold"/>
</dbReference>
<evidence type="ECO:0000313" key="1">
    <source>
        <dbReference type="EMBL" id="MFH4982810.1"/>
    </source>
</evidence>
<dbReference type="EMBL" id="JBGFUD010010147">
    <property type="protein sequence ID" value="MFH4982810.1"/>
    <property type="molecule type" value="Genomic_DNA"/>
</dbReference>
<dbReference type="Pfam" id="PF05577">
    <property type="entry name" value="Peptidase_S28"/>
    <property type="match status" value="1"/>
</dbReference>
<accession>A0ABD6ETF3</accession>
<dbReference type="Gene3D" id="3.40.50.1820">
    <property type="entry name" value="alpha/beta hydrolase"/>
    <property type="match status" value="1"/>
</dbReference>